<evidence type="ECO:0000256" key="2">
    <source>
        <dbReference type="SAM" id="SignalP"/>
    </source>
</evidence>
<keyword evidence="1" id="KW-0813">Transport</keyword>
<dbReference type="PROSITE" id="PS00018">
    <property type="entry name" value="EF_HAND_1"/>
    <property type="match status" value="1"/>
</dbReference>
<dbReference type="EMBL" id="JACOOE010000001">
    <property type="protein sequence ID" value="MBC5603361.1"/>
    <property type="molecule type" value="Genomic_DNA"/>
</dbReference>
<keyword evidence="4" id="KW-0675">Receptor</keyword>
<keyword evidence="1" id="KW-0472">Membrane</keyword>
<comment type="caution">
    <text evidence="4">The sequence shown here is derived from an EMBL/GenBank/DDBJ whole genome shotgun (WGS) entry which is preliminary data.</text>
</comment>
<protein>
    <submittedName>
        <fullName evidence="4">TonB-dependent receptor</fullName>
    </submittedName>
</protein>
<dbReference type="NCBIfam" id="TIGR04056">
    <property type="entry name" value="OMP_RagA_SusC"/>
    <property type="match status" value="1"/>
</dbReference>
<comment type="similarity">
    <text evidence="1">Belongs to the TonB-dependent receptor family.</text>
</comment>
<dbReference type="Gene3D" id="2.170.130.10">
    <property type="entry name" value="TonB-dependent receptor, plug domain"/>
    <property type="match status" value="1"/>
</dbReference>
<feature type="signal peptide" evidence="2">
    <location>
        <begin position="1"/>
        <end position="27"/>
    </location>
</feature>
<keyword evidence="2" id="KW-0732">Signal</keyword>
<evidence type="ECO:0000256" key="1">
    <source>
        <dbReference type="PROSITE-ProRule" id="PRU01360"/>
    </source>
</evidence>
<sequence>MNQFYCRCKWRVIVLLLMGCFSLALFGQQKVVTGQVLDEKAEPIIGVTVQIKGTTGGSITDVDGKFKIAVNDVGKATLVFSFIGYTSEEVALKGRTFVKMILKEAYNELEEVTVVAYGTQKKETLTGAISSVKTDALLRSPNTSVANSLAGQITGLSTVTTSGQPGNEDPTIFIRGAGSLTDAASAPLILVDGVERSFTQMDPNEIESVTVLKDASATAVFGVRGANGVILVTTRRGEEGKARIQLTSSVGITQPTNNLEMADSYTYATMMNEMNRNDNTAETFDFYTLERFRLHDEPIMYPDTDWRKYAMRKASVQTQHNVNISGGTKDVRYFISLGFLYQDGLLKQFKSQGYNNNYKYTRYNYRSNLDINLTKTTELKLGLGGLVGVRQEPKDRLDEWGEDLFKKLDESLPFSSPGLVDGNLLELPVARFPGFTSLNNGFSSYYGMGYIGRTTNTMNMDLSLMQKLDFITKGLSVEVKGAYNTTYTSAKKRLGSVEVYQPYYASELDGSNLKPGDSAFDKTITYLVKSGTANVRPQYQEDNSSRSRDWYFETSLRYSRKFGDHNIGGLVLYNQTKKYYPSVWTEVPRGYIGLVGRATYDYKSRYMAEFNIGYNGSENFAPDKRFGTFPAFSLGYILSEEDFMKKQKVVDYLKLRASVGLVGNDNMNNSRFLYLKDGYLVDQWGQSQDDGKESTGFKDWLYGYNFGINTENSIKGAIESRLGNRNVTWETALKQNYGIDINFLRNRLRISADLFFEKRKDILIQRNTIPVFYALSQSLMPAVNYGKVNNKGYEVEVKWNDKFKNGDYWITGNMSYSKNKIIEMDEVTPNEPYMQQTGKPTATVFGYVFDRFYREDDFNADGTLKAGLPDPKIPVYPGDCKYVDLNGDNIIDTNDVKDIGYPTRPAYTFGLNYGINYKGWSLTMNWAGAAQRSLMLEQQYRNYFNGKKGGLMMFHVNERWTPETESTATLPRFSERSASNNTQTSSVWIRNGNYLRLKTLQFGYTFTDRELLKKIGISQLTLTLSGYNLLTFTDFDILDPESRPGWGSTYPVSRIYNLGLNITF</sequence>
<dbReference type="InterPro" id="IPR018247">
    <property type="entry name" value="EF_Hand_1_Ca_BS"/>
</dbReference>
<accession>A0ABR7C6E0</accession>
<evidence type="ECO:0000259" key="3">
    <source>
        <dbReference type="Pfam" id="PF07715"/>
    </source>
</evidence>
<dbReference type="Pfam" id="PF07715">
    <property type="entry name" value="Plug"/>
    <property type="match status" value="1"/>
</dbReference>
<name>A0ABR7C6E0_9BACE</name>
<dbReference type="InterPro" id="IPR037066">
    <property type="entry name" value="Plug_dom_sf"/>
</dbReference>
<dbReference type="NCBIfam" id="TIGR04057">
    <property type="entry name" value="SusC_RagA_signa"/>
    <property type="match status" value="1"/>
</dbReference>
<dbReference type="InterPro" id="IPR023996">
    <property type="entry name" value="TonB-dep_OMP_SusC/RagA"/>
</dbReference>
<dbReference type="Proteomes" id="UP000600600">
    <property type="component" value="Unassembled WGS sequence"/>
</dbReference>
<gene>
    <name evidence="4" type="ORF">H8S67_01550</name>
</gene>
<keyword evidence="5" id="KW-1185">Reference proteome</keyword>
<keyword evidence="1" id="KW-1134">Transmembrane beta strand</keyword>
<dbReference type="InterPro" id="IPR023997">
    <property type="entry name" value="TonB-dep_OMP_SusC/RagA_CS"/>
</dbReference>
<dbReference type="Pfam" id="PF13715">
    <property type="entry name" value="CarbopepD_reg_2"/>
    <property type="match status" value="1"/>
</dbReference>
<feature type="domain" description="TonB-dependent receptor plug" evidence="3">
    <location>
        <begin position="122"/>
        <end position="229"/>
    </location>
</feature>
<dbReference type="PROSITE" id="PS52016">
    <property type="entry name" value="TONB_DEPENDENT_REC_3"/>
    <property type="match status" value="1"/>
</dbReference>
<dbReference type="InterPro" id="IPR008969">
    <property type="entry name" value="CarboxyPept-like_regulatory"/>
</dbReference>
<dbReference type="Gene3D" id="2.60.40.1120">
    <property type="entry name" value="Carboxypeptidase-like, regulatory domain"/>
    <property type="match status" value="1"/>
</dbReference>
<feature type="chain" id="PRO_5047445086" evidence="2">
    <location>
        <begin position="28"/>
        <end position="1064"/>
    </location>
</feature>
<comment type="subcellular location">
    <subcellularLocation>
        <location evidence="1">Cell outer membrane</location>
        <topology evidence="1">Multi-pass membrane protein</topology>
    </subcellularLocation>
</comment>
<evidence type="ECO:0000313" key="4">
    <source>
        <dbReference type="EMBL" id="MBC5603361.1"/>
    </source>
</evidence>
<keyword evidence="1" id="KW-0998">Cell outer membrane</keyword>
<proteinExistence type="inferred from homology"/>
<dbReference type="SUPFAM" id="SSF56935">
    <property type="entry name" value="Porins"/>
    <property type="match status" value="1"/>
</dbReference>
<dbReference type="InterPro" id="IPR039426">
    <property type="entry name" value="TonB-dep_rcpt-like"/>
</dbReference>
<dbReference type="InterPro" id="IPR012910">
    <property type="entry name" value="Plug_dom"/>
</dbReference>
<reference evidence="4 5" key="1">
    <citation type="submission" date="2020-08" db="EMBL/GenBank/DDBJ databases">
        <title>Genome public.</title>
        <authorList>
            <person name="Liu C."/>
            <person name="Sun Q."/>
        </authorList>
    </citation>
    <scope>NUCLEOTIDE SEQUENCE [LARGE SCALE GENOMIC DNA]</scope>
    <source>
        <strain evidence="4 5">M27</strain>
    </source>
</reference>
<keyword evidence="1" id="KW-0812">Transmembrane</keyword>
<organism evidence="4 5">
    <name type="scientific">Bacteroides difficilis</name>
    <dbReference type="NCBI Taxonomy" id="2763021"/>
    <lineage>
        <taxon>Bacteria</taxon>
        <taxon>Pseudomonadati</taxon>
        <taxon>Bacteroidota</taxon>
        <taxon>Bacteroidia</taxon>
        <taxon>Bacteroidales</taxon>
        <taxon>Bacteroidaceae</taxon>
        <taxon>Bacteroides</taxon>
    </lineage>
</organism>
<evidence type="ECO:0000313" key="5">
    <source>
        <dbReference type="Proteomes" id="UP000600600"/>
    </source>
</evidence>
<dbReference type="SUPFAM" id="SSF49464">
    <property type="entry name" value="Carboxypeptidase regulatory domain-like"/>
    <property type="match status" value="1"/>
</dbReference>